<keyword evidence="2" id="KW-1185">Reference proteome</keyword>
<evidence type="ECO:0000313" key="1">
    <source>
        <dbReference type="EMBL" id="ONI38264.1"/>
    </source>
</evidence>
<accession>A0ACC8X8G8</accession>
<organism evidence="1 2">
    <name type="scientific">Candidatus Epulonipiscium fishelsonii</name>
    <dbReference type="NCBI Taxonomy" id="77094"/>
    <lineage>
        <taxon>Bacteria</taxon>
        <taxon>Bacillati</taxon>
        <taxon>Bacillota</taxon>
        <taxon>Clostridia</taxon>
        <taxon>Lachnospirales</taxon>
        <taxon>Lachnospiraceae</taxon>
        <taxon>Candidatus Epulonipiscium</taxon>
    </lineage>
</organism>
<reference evidence="1" key="1">
    <citation type="submission" date="2016-08" db="EMBL/GenBank/DDBJ databases">
        <authorList>
            <person name="Ngugi D.K."/>
            <person name="Miyake S."/>
            <person name="Stingl U."/>
        </authorList>
    </citation>
    <scope>NUCLEOTIDE SEQUENCE</scope>
    <source>
        <strain evidence="1">SCG-B11WGA-EpuloA1</strain>
    </source>
</reference>
<protein>
    <submittedName>
        <fullName evidence="1">Uncharacterized protein</fullName>
    </submittedName>
</protein>
<dbReference type="EMBL" id="LJDB01000091">
    <property type="protein sequence ID" value="ONI38264.1"/>
    <property type="molecule type" value="Genomic_DNA"/>
</dbReference>
<comment type="caution">
    <text evidence="1">The sequence shown here is derived from an EMBL/GenBank/DDBJ whole genome shotgun (WGS) entry which is preliminary data.</text>
</comment>
<gene>
    <name evidence="1" type="ORF">AN396_11175</name>
</gene>
<sequence length="439" mass="47223">MKKLVLKLFLTMGIASTMLVGCGGSTEEASSNVTNASAGNQGASNSGGESIRVFNQKIEIDAALKAYAELYTEKTGINVIIESMGGGADSIAVLKGYLAADNMPDIFTFEALGYDTWKDNLADLAGEVWTEDTDVEFIAPDGRVLGFPYAIEGYGLAYNKDLLDKAGIDPLTLTSYSAYEKAFAKLDGMKEELGIDAVLSTAASVGGGMTWSTGQHSFGSYLATGLDPDDTSIIDGLHAGITPDRARLDQYVKFVDMIFNYSDEYVLISGSYDDQLALWEDQKAVFIHQGNWIDPNLVADGITFNVGIAPYAFLEEETDGILADSPSWWGVYSESPNVQLAKDFLTSLATTPEGEKCLVSDAGMISPYKSATLEPTAPLAQNLKQWVNEGKTYPWHWANMPEGYGTNVLGPLYELLGNGTIDATTFADMIEATIAENGK</sequence>
<evidence type="ECO:0000313" key="2">
    <source>
        <dbReference type="Proteomes" id="UP000188605"/>
    </source>
</evidence>
<dbReference type="Proteomes" id="UP000188605">
    <property type="component" value="Unassembled WGS sequence"/>
</dbReference>
<proteinExistence type="predicted"/>
<name>A0ACC8X8G8_9FIRM</name>